<gene>
    <name evidence="3" type="ORF">LARSCL_LOCUS19058</name>
</gene>
<dbReference type="InterPro" id="IPR003323">
    <property type="entry name" value="OTU_dom"/>
</dbReference>
<sequence length="706" mass="78738">MDGFLNCLGLYRSDVAKDSTSLFRVVSEQLFYTQVHHVKLRERCVEYMEQERNVFEPLINEDFDEYLQKLRDPQEWAGEVEMKALSLKYRVDFVVYYDISKPPLKIKTSSSSQTISLACTGGNRYDCVYSKSDLSTLAFCQSIVYEVLYKNVFELGSDVDVAVEKMLHDKAYSKQRRNNLLCHFFRESCRIDGVVEDQNLPEDDQSYKNPRLDIRKALAQGIPPFPYKVAKTLDPGIYRNVEFDMWNEKRKEEQKNEQFVIPKLEPGVKCKVHINKDVYIGHVQDIFNDCENVSIYIEELCKRCVVSSSVLEVVPVPAYKGLGVPQAVDVQALTWQGGKTYKVYSDGMQPGSDAEKSRSKKNAKKHQEHSPTHNGGNNSLKPNVIARSNSLPVASSQRNCILRSNSLYSSPQMPRKKGYSSNTPINHKLKHSAPKEQQVRVPQNFPYIWSGIPPNLPTSPIPIPGKVVPDCYQGQHGSPEMLNDINESGWAEDSLKNSTPNITPPHQYMITSAYSDPGYTTNAPFAIMSTNPASIPVPIPGNQTSSPPKSEDVANSPMQASQCSSTMTLYPYPVYAVPSMYLVCRDGSTLPVNVGNPWGTRESLNGSEVPPGVPSVYFNTPPTGMSPPVASWIPGTIANYGSTWTPAMSSAVAFTPPLDMNSYQSLLSPPWSPQSGLYIPQPPTAVAYQVQQPQMVSQEGIAPLQK</sequence>
<evidence type="ECO:0000259" key="2">
    <source>
        <dbReference type="PROSITE" id="PS50802"/>
    </source>
</evidence>
<dbReference type="PANTHER" id="PTHR12419:SF115">
    <property type="entry name" value="PROTEIN OVARIAN TUMOR LOCUS-RELATED"/>
    <property type="match status" value="1"/>
</dbReference>
<feature type="region of interest" description="Disordered" evidence="1">
    <location>
        <begin position="344"/>
        <end position="384"/>
    </location>
</feature>
<dbReference type="Pfam" id="PF02338">
    <property type="entry name" value="OTU"/>
    <property type="match status" value="1"/>
</dbReference>
<name>A0AAV2BGS6_9ARAC</name>
<dbReference type="SUPFAM" id="SSF54001">
    <property type="entry name" value="Cysteine proteinases"/>
    <property type="match status" value="1"/>
</dbReference>
<feature type="domain" description="OTU" evidence="2">
    <location>
        <begin position="10"/>
        <end position="131"/>
    </location>
</feature>
<evidence type="ECO:0000256" key="1">
    <source>
        <dbReference type="SAM" id="MobiDB-lite"/>
    </source>
</evidence>
<dbReference type="GO" id="GO:0061578">
    <property type="term" value="F:K63-linked deubiquitinase activity"/>
    <property type="evidence" value="ECO:0007669"/>
    <property type="project" value="TreeGrafter"/>
</dbReference>
<accession>A0AAV2BGS6</accession>
<feature type="compositionally biased region" description="Polar residues" evidence="1">
    <location>
        <begin position="372"/>
        <end position="384"/>
    </location>
</feature>
<evidence type="ECO:0000313" key="4">
    <source>
        <dbReference type="Proteomes" id="UP001497382"/>
    </source>
</evidence>
<organism evidence="3 4">
    <name type="scientific">Larinioides sclopetarius</name>
    <dbReference type="NCBI Taxonomy" id="280406"/>
    <lineage>
        <taxon>Eukaryota</taxon>
        <taxon>Metazoa</taxon>
        <taxon>Ecdysozoa</taxon>
        <taxon>Arthropoda</taxon>
        <taxon>Chelicerata</taxon>
        <taxon>Arachnida</taxon>
        <taxon>Araneae</taxon>
        <taxon>Araneomorphae</taxon>
        <taxon>Entelegynae</taxon>
        <taxon>Araneoidea</taxon>
        <taxon>Araneidae</taxon>
        <taxon>Larinioides</taxon>
    </lineage>
</organism>
<dbReference type="CDD" id="cd22753">
    <property type="entry name" value="OTU_ALG13-like"/>
    <property type="match status" value="1"/>
</dbReference>
<dbReference type="PANTHER" id="PTHR12419">
    <property type="entry name" value="OTU DOMAIN CONTAINING PROTEIN"/>
    <property type="match status" value="1"/>
</dbReference>
<dbReference type="InterPro" id="IPR038765">
    <property type="entry name" value="Papain-like_cys_pep_sf"/>
</dbReference>
<dbReference type="Gene3D" id="3.90.70.80">
    <property type="match status" value="1"/>
</dbReference>
<dbReference type="PROSITE" id="PS50802">
    <property type="entry name" value="OTU"/>
    <property type="match status" value="1"/>
</dbReference>
<feature type="compositionally biased region" description="Basic residues" evidence="1">
    <location>
        <begin position="358"/>
        <end position="367"/>
    </location>
</feature>
<comment type="caution">
    <text evidence="3">The sequence shown here is derived from an EMBL/GenBank/DDBJ whole genome shotgun (WGS) entry which is preliminary data.</text>
</comment>
<dbReference type="Proteomes" id="UP001497382">
    <property type="component" value="Unassembled WGS sequence"/>
</dbReference>
<dbReference type="GO" id="GO:0016579">
    <property type="term" value="P:protein deubiquitination"/>
    <property type="evidence" value="ECO:0007669"/>
    <property type="project" value="TreeGrafter"/>
</dbReference>
<reference evidence="3 4" key="1">
    <citation type="submission" date="2024-04" db="EMBL/GenBank/DDBJ databases">
        <authorList>
            <person name="Rising A."/>
            <person name="Reimegard J."/>
            <person name="Sonavane S."/>
            <person name="Akerstrom W."/>
            <person name="Nylinder S."/>
            <person name="Hedman E."/>
            <person name="Kallberg Y."/>
        </authorList>
    </citation>
    <scope>NUCLEOTIDE SEQUENCE [LARGE SCALE GENOMIC DNA]</scope>
</reference>
<protein>
    <recommendedName>
        <fullName evidence="2">OTU domain-containing protein</fullName>
    </recommendedName>
</protein>
<dbReference type="EMBL" id="CAXIEN010000360">
    <property type="protein sequence ID" value="CAL1295026.1"/>
    <property type="molecule type" value="Genomic_DNA"/>
</dbReference>
<dbReference type="AlphaFoldDB" id="A0AAV2BGS6"/>
<dbReference type="InterPro" id="IPR049769">
    <property type="entry name" value="OTU_OTU"/>
</dbReference>
<proteinExistence type="predicted"/>
<evidence type="ECO:0000313" key="3">
    <source>
        <dbReference type="EMBL" id="CAL1295026.1"/>
    </source>
</evidence>
<dbReference type="GO" id="GO:0004843">
    <property type="term" value="F:cysteine-type deubiquitinase activity"/>
    <property type="evidence" value="ECO:0007669"/>
    <property type="project" value="TreeGrafter"/>
</dbReference>
<keyword evidence="4" id="KW-1185">Reference proteome</keyword>
<dbReference type="InterPro" id="IPR050704">
    <property type="entry name" value="Peptidase_C85-like"/>
</dbReference>